<keyword evidence="2" id="KW-1185">Reference proteome</keyword>
<proteinExistence type="predicted"/>
<evidence type="ECO:0000313" key="1">
    <source>
        <dbReference type="EMBL" id="KAF2743602.1"/>
    </source>
</evidence>
<protein>
    <submittedName>
        <fullName evidence="1">Uncharacterized protein</fullName>
    </submittedName>
</protein>
<evidence type="ECO:0000313" key="2">
    <source>
        <dbReference type="Proteomes" id="UP000799440"/>
    </source>
</evidence>
<gene>
    <name evidence="1" type="ORF">M011DRAFT_430618</name>
</gene>
<dbReference type="EMBL" id="MU006595">
    <property type="protein sequence ID" value="KAF2743602.1"/>
    <property type="molecule type" value="Genomic_DNA"/>
</dbReference>
<dbReference type="AlphaFoldDB" id="A0A6A6UZA0"/>
<dbReference type="Proteomes" id="UP000799440">
    <property type="component" value="Unassembled WGS sequence"/>
</dbReference>
<reference evidence="1" key="1">
    <citation type="journal article" date="2020" name="Stud. Mycol.">
        <title>101 Dothideomycetes genomes: a test case for predicting lifestyles and emergence of pathogens.</title>
        <authorList>
            <person name="Haridas S."/>
            <person name="Albert R."/>
            <person name="Binder M."/>
            <person name="Bloem J."/>
            <person name="Labutti K."/>
            <person name="Salamov A."/>
            <person name="Andreopoulos B."/>
            <person name="Baker S."/>
            <person name="Barry K."/>
            <person name="Bills G."/>
            <person name="Bluhm B."/>
            <person name="Cannon C."/>
            <person name="Castanera R."/>
            <person name="Culley D."/>
            <person name="Daum C."/>
            <person name="Ezra D."/>
            <person name="Gonzalez J."/>
            <person name="Henrissat B."/>
            <person name="Kuo A."/>
            <person name="Liang C."/>
            <person name="Lipzen A."/>
            <person name="Lutzoni F."/>
            <person name="Magnuson J."/>
            <person name="Mondo S."/>
            <person name="Nolan M."/>
            <person name="Ohm R."/>
            <person name="Pangilinan J."/>
            <person name="Park H.-J."/>
            <person name="Ramirez L."/>
            <person name="Alfaro M."/>
            <person name="Sun H."/>
            <person name="Tritt A."/>
            <person name="Yoshinaga Y."/>
            <person name="Zwiers L.-H."/>
            <person name="Turgeon B."/>
            <person name="Goodwin S."/>
            <person name="Spatafora J."/>
            <person name="Crous P."/>
            <person name="Grigoriev I."/>
        </authorList>
    </citation>
    <scope>NUCLEOTIDE SEQUENCE</scope>
    <source>
        <strain evidence="1">CBS 119925</strain>
    </source>
</reference>
<dbReference type="OrthoDB" id="5387413at2759"/>
<accession>A0A6A6UZA0</accession>
<sequence length="212" mass="24991">MVGFLSDPVSAVSRPATETECRAAYDFEQHARNCAFCENPYEVHRSHQQLCEKGHRLAQDVAYYIYRGADGETYSTIDENHKLVRVEMPADYTQVRGLLRAIERSLRHRSRTPFVSMDRTYYVAARTPRRSHSVKIEQPKTKRRPRSGEIVEWPEYTKSSAPYVKEINTRRRGSIYAEDLEMLQRNAKRYNVEVREPSARDIRERRHSGYYR</sequence>
<organism evidence="1 2">
    <name type="scientific">Sporormia fimetaria CBS 119925</name>
    <dbReference type="NCBI Taxonomy" id="1340428"/>
    <lineage>
        <taxon>Eukaryota</taxon>
        <taxon>Fungi</taxon>
        <taxon>Dikarya</taxon>
        <taxon>Ascomycota</taxon>
        <taxon>Pezizomycotina</taxon>
        <taxon>Dothideomycetes</taxon>
        <taxon>Pleosporomycetidae</taxon>
        <taxon>Pleosporales</taxon>
        <taxon>Sporormiaceae</taxon>
        <taxon>Sporormia</taxon>
    </lineage>
</organism>
<name>A0A6A6UZA0_9PLEO</name>